<feature type="region of interest" description="Disordered" evidence="1">
    <location>
        <begin position="1"/>
        <end position="45"/>
    </location>
</feature>
<sequence>MKLHLQYSKKLRPTPHRPSRPSRRRAGLQQQRSSLLPPPTSPQFDHNAYHNLVQRSLGNSNSNTMDDPEIRSTLDSLEATRLEIILLALGIFALVVQMGVIIYIGVRRRRNQAKPPNVHGRASQPCLWKEVFDHPPSHEPLLSGDWEGEEENLSFAQRVRRSSEMVAGAVARLELMDIARKLSTRGRPRSPPPGDEEIGIASGARRPSAGAGAPVRRDRAGSLQAGDGAGGWGRSGFGCGELCRRHSLRRHSSFVPEQEGEEARYRDLERGPVSDLISL</sequence>
<comment type="caution">
    <text evidence="3">The sequence shown here is derived from an EMBL/GenBank/DDBJ whole genome shotgun (WGS) entry which is preliminary data.</text>
</comment>
<evidence type="ECO:0000313" key="3">
    <source>
        <dbReference type="EMBL" id="KAK3692670.1"/>
    </source>
</evidence>
<dbReference type="EMBL" id="JAULSO010000001">
    <property type="protein sequence ID" value="KAK3692670.1"/>
    <property type="molecule type" value="Genomic_DNA"/>
</dbReference>
<organism evidence="3 4">
    <name type="scientific">Podospora appendiculata</name>
    <dbReference type="NCBI Taxonomy" id="314037"/>
    <lineage>
        <taxon>Eukaryota</taxon>
        <taxon>Fungi</taxon>
        <taxon>Dikarya</taxon>
        <taxon>Ascomycota</taxon>
        <taxon>Pezizomycotina</taxon>
        <taxon>Sordariomycetes</taxon>
        <taxon>Sordariomycetidae</taxon>
        <taxon>Sordariales</taxon>
        <taxon>Podosporaceae</taxon>
        <taxon>Podospora</taxon>
    </lineage>
</organism>
<accession>A0AAE0XG71</accession>
<feature type="compositionally biased region" description="Basic and acidic residues" evidence="1">
    <location>
        <begin position="261"/>
        <end position="272"/>
    </location>
</feature>
<feature type="region of interest" description="Disordered" evidence="1">
    <location>
        <begin position="182"/>
        <end position="230"/>
    </location>
</feature>
<name>A0AAE0XG71_9PEZI</name>
<proteinExistence type="predicted"/>
<dbReference type="AlphaFoldDB" id="A0AAE0XG71"/>
<feature type="compositionally biased region" description="Basic residues" evidence="1">
    <location>
        <begin position="1"/>
        <end position="26"/>
    </location>
</feature>
<keyword evidence="2" id="KW-1133">Transmembrane helix</keyword>
<keyword evidence="2" id="KW-0472">Membrane</keyword>
<gene>
    <name evidence="3" type="ORF">B0T22DRAFT_21771</name>
</gene>
<keyword evidence="2" id="KW-0812">Transmembrane</keyword>
<reference evidence="3" key="1">
    <citation type="journal article" date="2023" name="Mol. Phylogenet. Evol.">
        <title>Genome-scale phylogeny and comparative genomics of the fungal order Sordariales.</title>
        <authorList>
            <person name="Hensen N."/>
            <person name="Bonometti L."/>
            <person name="Westerberg I."/>
            <person name="Brannstrom I.O."/>
            <person name="Guillou S."/>
            <person name="Cros-Aarteil S."/>
            <person name="Calhoun S."/>
            <person name="Haridas S."/>
            <person name="Kuo A."/>
            <person name="Mondo S."/>
            <person name="Pangilinan J."/>
            <person name="Riley R."/>
            <person name="LaButti K."/>
            <person name="Andreopoulos B."/>
            <person name="Lipzen A."/>
            <person name="Chen C."/>
            <person name="Yan M."/>
            <person name="Daum C."/>
            <person name="Ng V."/>
            <person name="Clum A."/>
            <person name="Steindorff A."/>
            <person name="Ohm R.A."/>
            <person name="Martin F."/>
            <person name="Silar P."/>
            <person name="Natvig D.O."/>
            <person name="Lalanne C."/>
            <person name="Gautier V."/>
            <person name="Ament-Velasquez S.L."/>
            <person name="Kruys A."/>
            <person name="Hutchinson M.I."/>
            <person name="Powell A.J."/>
            <person name="Barry K."/>
            <person name="Miller A.N."/>
            <person name="Grigoriev I.V."/>
            <person name="Debuchy R."/>
            <person name="Gladieux P."/>
            <person name="Hiltunen Thoren M."/>
            <person name="Johannesson H."/>
        </authorList>
    </citation>
    <scope>NUCLEOTIDE SEQUENCE</scope>
    <source>
        <strain evidence="3">CBS 314.62</strain>
    </source>
</reference>
<reference evidence="3" key="2">
    <citation type="submission" date="2023-06" db="EMBL/GenBank/DDBJ databases">
        <authorList>
            <consortium name="Lawrence Berkeley National Laboratory"/>
            <person name="Haridas S."/>
            <person name="Hensen N."/>
            <person name="Bonometti L."/>
            <person name="Westerberg I."/>
            <person name="Brannstrom I.O."/>
            <person name="Guillou S."/>
            <person name="Cros-Aarteil S."/>
            <person name="Calhoun S."/>
            <person name="Kuo A."/>
            <person name="Mondo S."/>
            <person name="Pangilinan J."/>
            <person name="Riley R."/>
            <person name="Labutti K."/>
            <person name="Andreopoulos B."/>
            <person name="Lipzen A."/>
            <person name="Chen C."/>
            <person name="Yanf M."/>
            <person name="Daum C."/>
            <person name="Ng V."/>
            <person name="Clum A."/>
            <person name="Steindorff A."/>
            <person name="Ohm R."/>
            <person name="Martin F."/>
            <person name="Silar P."/>
            <person name="Natvig D."/>
            <person name="Lalanne C."/>
            <person name="Gautier V."/>
            <person name="Ament-Velasquez S.L."/>
            <person name="Kruys A."/>
            <person name="Hutchinson M.I."/>
            <person name="Powell A.J."/>
            <person name="Barry K."/>
            <person name="Miller A.N."/>
            <person name="Grigoriev I.V."/>
            <person name="Debuchy R."/>
            <person name="Gladieux P."/>
            <person name="Thoren M.H."/>
            <person name="Johannesson H."/>
        </authorList>
    </citation>
    <scope>NUCLEOTIDE SEQUENCE</scope>
    <source>
        <strain evidence="3">CBS 314.62</strain>
    </source>
</reference>
<feature type="region of interest" description="Disordered" evidence="1">
    <location>
        <begin position="248"/>
        <end position="279"/>
    </location>
</feature>
<feature type="compositionally biased region" description="Low complexity" evidence="1">
    <location>
        <begin position="201"/>
        <end position="214"/>
    </location>
</feature>
<protein>
    <submittedName>
        <fullName evidence="3">Uncharacterized protein</fullName>
    </submittedName>
</protein>
<feature type="transmembrane region" description="Helical" evidence="2">
    <location>
        <begin position="84"/>
        <end position="106"/>
    </location>
</feature>
<evidence type="ECO:0000313" key="4">
    <source>
        <dbReference type="Proteomes" id="UP001270362"/>
    </source>
</evidence>
<keyword evidence="4" id="KW-1185">Reference proteome</keyword>
<evidence type="ECO:0000256" key="1">
    <source>
        <dbReference type="SAM" id="MobiDB-lite"/>
    </source>
</evidence>
<evidence type="ECO:0000256" key="2">
    <source>
        <dbReference type="SAM" id="Phobius"/>
    </source>
</evidence>
<dbReference type="Proteomes" id="UP001270362">
    <property type="component" value="Unassembled WGS sequence"/>
</dbReference>